<evidence type="ECO:0000256" key="7">
    <source>
        <dbReference type="ARBA" id="ARBA00023235"/>
    </source>
</evidence>
<dbReference type="Pfam" id="PF13361">
    <property type="entry name" value="UvrD_C"/>
    <property type="match status" value="1"/>
</dbReference>
<evidence type="ECO:0000256" key="1">
    <source>
        <dbReference type="ARBA" id="ARBA00009922"/>
    </source>
</evidence>
<feature type="domain" description="UvrD-like helicase C-terminal" evidence="14">
    <location>
        <begin position="278"/>
        <end position="540"/>
    </location>
</feature>
<dbReference type="InterPro" id="IPR014016">
    <property type="entry name" value="UvrD-like_ATP-bd"/>
</dbReference>
<dbReference type="OrthoDB" id="9810135at2"/>
<dbReference type="GO" id="GO:0000725">
    <property type="term" value="P:recombinational repair"/>
    <property type="evidence" value="ECO:0007669"/>
    <property type="project" value="TreeGrafter"/>
</dbReference>
<dbReference type="InterPro" id="IPR013986">
    <property type="entry name" value="DExx_box_DNA_helicase_dom_sf"/>
</dbReference>
<name>A0A1H3EVB4_9FIRM</name>
<dbReference type="GO" id="GO:0003677">
    <property type="term" value="F:DNA binding"/>
    <property type="evidence" value="ECO:0007669"/>
    <property type="project" value="UniProtKB-KW"/>
</dbReference>
<gene>
    <name evidence="15" type="ORF">SAMN02910414_00026</name>
</gene>
<sequence length="628" mass="74233">MKENTSQQKAILHKDGPMLVLAGPGSGKTTVITQRTKKLVTDYGVDPSKILVITFTKAAAIEMKARFQKLMGSTVANVTFGTFHAVYFTILKYAYHYRASNIITEEERYNVMKRIISNYNSLEYDDINEFIKDIYSEIGEIKNSRLDINHFYSKICGEEIFREIFLSYQNVLQMNKKIDFDDMLSITFELLDQRKDILAAWQSKYKYILVDEFQDINKIQYDILKMLALPENNLFIVGDDDQSIYRFRGSRPEIMLNFPKEFKNSKRVLLDTNYRCQSAIVDASLNLISYNKERFQKKIIAHNPKKEDIHYAIYENQADESKNIINIIKKHIADGKSYDDIAILFRTNTQPRMLIGKLMEYNIPFRTKDNVPNLYNHWIARDIFTYIKLAHGSRDRADFFQIMNRPKRYISRDSILSKTVDFGKWKAFYNDKDWIAERIDRLEYDLKMLQMMKPYAAINYIRKGIGYDDFIKEYAEYRKINEDDLIETLDELHQVSKEFETYNEWNEYIEEYTKQIKDISNQKNQIKNAVTLATLHSSKGLEFDTVFIIDANEGIMPFKKAVLPQEIEEERRMFYVGMTRAKNNLYLSSVKYYSKNNNDVSRFIKESKRKHIEKQTAENINKKNNPQY</sequence>
<dbReference type="AlphaFoldDB" id="A0A1H3EVB4"/>
<dbReference type="PANTHER" id="PTHR11070">
    <property type="entry name" value="UVRD / RECB / PCRA DNA HELICASE FAMILY MEMBER"/>
    <property type="match status" value="1"/>
</dbReference>
<dbReference type="GO" id="GO:0043138">
    <property type="term" value="F:3'-5' DNA helicase activity"/>
    <property type="evidence" value="ECO:0007669"/>
    <property type="project" value="UniProtKB-EC"/>
</dbReference>
<dbReference type="CDD" id="cd17932">
    <property type="entry name" value="DEXQc_UvrD"/>
    <property type="match status" value="1"/>
</dbReference>
<dbReference type="GO" id="GO:0005829">
    <property type="term" value="C:cytosol"/>
    <property type="evidence" value="ECO:0007669"/>
    <property type="project" value="TreeGrafter"/>
</dbReference>
<dbReference type="PANTHER" id="PTHR11070:SF2">
    <property type="entry name" value="ATP-DEPENDENT DNA HELICASE SRS2"/>
    <property type="match status" value="1"/>
</dbReference>
<evidence type="ECO:0000313" key="16">
    <source>
        <dbReference type="Proteomes" id="UP000183918"/>
    </source>
</evidence>
<comment type="catalytic activity">
    <reaction evidence="10">
        <text>ATP + H2O = ADP + phosphate + H(+)</text>
        <dbReference type="Rhea" id="RHEA:13065"/>
        <dbReference type="ChEBI" id="CHEBI:15377"/>
        <dbReference type="ChEBI" id="CHEBI:15378"/>
        <dbReference type="ChEBI" id="CHEBI:30616"/>
        <dbReference type="ChEBI" id="CHEBI:43474"/>
        <dbReference type="ChEBI" id="CHEBI:456216"/>
        <dbReference type="EC" id="5.6.2.4"/>
    </reaction>
</comment>
<evidence type="ECO:0000256" key="5">
    <source>
        <dbReference type="ARBA" id="ARBA00022840"/>
    </source>
</evidence>
<evidence type="ECO:0000256" key="8">
    <source>
        <dbReference type="ARBA" id="ARBA00034617"/>
    </source>
</evidence>
<reference evidence="15 16" key="1">
    <citation type="submission" date="2016-10" db="EMBL/GenBank/DDBJ databases">
        <authorList>
            <person name="de Groot N.N."/>
        </authorList>
    </citation>
    <scope>NUCLEOTIDE SEQUENCE [LARGE SCALE GENOMIC DNA]</scope>
    <source>
        <strain evidence="15 16">DSM 14045</strain>
    </source>
</reference>
<evidence type="ECO:0000259" key="13">
    <source>
        <dbReference type="PROSITE" id="PS51198"/>
    </source>
</evidence>
<dbReference type="GO" id="GO:0016887">
    <property type="term" value="F:ATP hydrolysis activity"/>
    <property type="evidence" value="ECO:0007669"/>
    <property type="project" value="RHEA"/>
</dbReference>
<dbReference type="InterPro" id="IPR000212">
    <property type="entry name" value="DNA_helicase_UvrD/REP"/>
</dbReference>
<dbReference type="GO" id="GO:0033202">
    <property type="term" value="C:DNA helicase complex"/>
    <property type="evidence" value="ECO:0007669"/>
    <property type="project" value="TreeGrafter"/>
</dbReference>
<dbReference type="RefSeq" id="WP_074714772.1">
    <property type="nucleotide sequence ID" value="NZ_FNPG01000004.1"/>
</dbReference>
<dbReference type="Gene3D" id="1.10.10.160">
    <property type="match status" value="1"/>
</dbReference>
<evidence type="ECO:0000256" key="3">
    <source>
        <dbReference type="ARBA" id="ARBA00022801"/>
    </source>
</evidence>
<dbReference type="EMBL" id="FNPG01000004">
    <property type="protein sequence ID" value="SDX82733.1"/>
    <property type="molecule type" value="Genomic_DNA"/>
</dbReference>
<dbReference type="EC" id="5.6.2.4" evidence="9"/>
<evidence type="ECO:0000256" key="11">
    <source>
        <dbReference type="PROSITE-ProRule" id="PRU00560"/>
    </source>
</evidence>
<comment type="similarity">
    <text evidence="1">Belongs to the helicase family. UvrD subfamily.</text>
</comment>
<keyword evidence="6" id="KW-0238">DNA-binding</keyword>
<dbReference type="CDD" id="cd18807">
    <property type="entry name" value="SF1_C_UvrD"/>
    <property type="match status" value="1"/>
</dbReference>
<keyword evidence="2 11" id="KW-0547">Nucleotide-binding</keyword>
<feature type="coiled-coil region" evidence="12">
    <location>
        <begin position="502"/>
        <end position="529"/>
    </location>
</feature>
<comment type="catalytic activity">
    <reaction evidence="8">
        <text>Couples ATP hydrolysis with the unwinding of duplex DNA by translocating in the 3'-5' direction.</text>
        <dbReference type="EC" id="5.6.2.4"/>
    </reaction>
</comment>
<evidence type="ECO:0000256" key="4">
    <source>
        <dbReference type="ARBA" id="ARBA00022806"/>
    </source>
</evidence>
<protein>
    <recommendedName>
        <fullName evidence="9">DNA 3'-5' helicase</fullName>
        <ecNumber evidence="9">5.6.2.4</ecNumber>
    </recommendedName>
</protein>
<evidence type="ECO:0000256" key="12">
    <source>
        <dbReference type="SAM" id="Coils"/>
    </source>
</evidence>
<keyword evidence="3 11" id="KW-0378">Hydrolase</keyword>
<keyword evidence="4 11" id="KW-0347">Helicase</keyword>
<dbReference type="Gene3D" id="1.10.486.10">
    <property type="entry name" value="PCRA, domain 4"/>
    <property type="match status" value="1"/>
</dbReference>
<evidence type="ECO:0000259" key="14">
    <source>
        <dbReference type="PROSITE" id="PS51217"/>
    </source>
</evidence>
<dbReference type="InterPro" id="IPR027417">
    <property type="entry name" value="P-loop_NTPase"/>
</dbReference>
<accession>A0A1H3EVB4</accession>
<dbReference type="SUPFAM" id="SSF52540">
    <property type="entry name" value="P-loop containing nucleoside triphosphate hydrolases"/>
    <property type="match status" value="1"/>
</dbReference>
<keyword evidence="7" id="KW-0413">Isomerase</keyword>
<dbReference type="Pfam" id="PF00580">
    <property type="entry name" value="UvrD-helicase"/>
    <property type="match status" value="1"/>
</dbReference>
<proteinExistence type="inferred from homology"/>
<dbReference type="PROSITE" id="PS51198">
    <property type="entry name" value="UVRD_HELICASE_ATP_BIND"/>
    <property type="match status" value="1"/>
</dbReference>
<dbReference type="PROSITE" id="PS51217">
    <property type="entry name" value="UVRD_HELICASE_CTER"/>
    <property type="match status" value="1"/>
</dbReference>
<feature type="domain" description="UvrD-like helicase ATP-binding" evidence="13">
    <location>
        <begin position="1"/>
        <end position="277"/>
    </location>
</feature>
<organism evidence="15 16">
    <name type="scientific">Lachnobacterium bovis DSM 14045</name>
    <dbReference type="NCBI Taxonomy" id="1122142"/>
    <lineage>
        <taxon>Bacteria</taxon>
        <taxon>Bacillati</taxon>
        <taxon>Bacillota</taxon>
        <taxon>Clostridia</taxon>
        <taxon>Lachnospirales</taxon>
        <taxon>Lachnospiraceae</taxon>
        <taxon>Lachnobacterium</taxon>
    </lineage>
</organism>
<dbReference type="Gene3D" id="3.40.50.300">
    <property type="entry name" value="P-loop containing nucleotide triphosphate hydrolases"/>
    <property type="match status" value="2"/>
</dbReference>
<dbReference type="InterPro" id="IPR014017">
    <property type="entry name" value="DNA_helicase_UvrD-like_C"/>
</dbReference>
<dbReference type="GO" id="GO:0005524">
    <property type="term" value="F:ATP binding"/>
    <property type="evidence" value="ECO:0007669"/>
    <property type="project" value="UniProtKB-UniRule"/>
</dbReference>
<evidence type="ECO:0000256" key="9">
    <source>
        <dbReference type="ARBA" id="ARBA00034808"/>
    </source>
</evidence>
<evidence type="ECO:0000256" key="2">
    <source>
        <dbReference type="ARBA" id="ARBA00022741"/>
    </source>
</evidence>
<evidence type="ECO:0000313" key="15">
    <source>
        <dbReference type="EMBL" id="SDX82733.1"/>
    </source>
</evidence>
<evidence type="ECO:0000256" key="10">
    <source>
        <dbReference type="ARBA" id="ARBA00048988"/>
    </source>
</evidence>
<keyword evidence="16" id="KW-1185">Reference proteome</keyword>
<dbReference type="Proteomes" id="UP000183918">
    <property type="component" value="Unassembled WGS sequence"/>
</dbReference>
<feature type="binding site" evidence="11">
    <location>
        <begin position="22"/>
        <end position="29"/>
    </location>
    <ligand>
        <name>ATP</name>
        <dbReference type="ChEBI" id="CHEBI:30616"/>
    </ligand>
</feature>
<dbReference type="STRING" id="1122142.SAMN02910414_00026"/>
<keyword evidence="12" id="KW-0175">Coiled coil</keyword>
<keyword evidence="5 11" id="KW-0067">ATP-binding</keyword>
<evidence type="ECO:0000256" key="6">
    <source>
        <dbReference type="ARBA" id="ARBA00023125"/>
    </source>
</evidence>